<keyword evidence="6" id="KW-0560">Oxidoreductase</keyword>
<dbReference type="Pfam" id="PF00384">
    <property type="entry name" value="Molybdopterin"/>
    <property type="match status" value="1"/>
</dbReference>
<organism evidence="11 12">
    <name type="scientific">Sedimentitalea xiamensis</name>
    <dbReference type="NCBI Taxonomy" id="3050037"/>
    <lineage>
        <taxon>Bacteria</taxon>
        <taxon>Pseudomonadati</taxon>
        <taxon>Pseudomonadota</taxon>
        <taxon>Alphaproteobacteria</taxon>
        <taxon>Rhodobacterales</taxon>
        <taxon>Paracoccaceae</taxon>
        <taxon>Sedimentitalea</taxon>
    </lineage>
</organism>
<dbReference type="PROSITE" id="PS51669">
    <property type="entry name" value="4FE4S_MOW_BIS_MGD"/>
    <property type="match status" value="1"/>
</dbReference>
<evidence type="ECO:0000259" key="10">
    <source>
        <dbReference type="PROSITE" id="PS51669"/>
    </source>
</evidence>
<dbReference type="Gene3D" id="3.40.228.10">
    <property type="entry name" value="Dimethylsulfoxide Reductase, domain 2"/>
    <property type="match status" value="1"/>
</dbReference>
<dbReference type="RefSeq" id="WP_284485990.1">
    <property type="nucleotide sequence ID" value="NZ_JASNJE010000015.1"/>
</dbReference>
<dbReference type="Pfam" id="PF01568">
    <property type="entry name" value="Molydop_binding"/>
    <property type="match status" value="1"/>
</dbReference>
<evidence type="ECO:0000256" key="1">
    <source>
        <dbReference type="ARBA" id="ARBA00001966"/>
    </source>
</evidence>
<keyword evidence="5" id="KW-0479">Metal-binding</keyword>
<dbReference type="InterPro" id="IPR006963">
    <property type="entry name" value="Mopterin_OxRdtase_4Fe-4S_dom"/>
</dbReference>
<keyword evidence="7" id="KW-0408">Iron</keyword>
<evidence type="ECO:0000313" key="11">
    <source>
        <dbReference type="EMBL" id="MDK3074055.1"/>
    </source>
</evidence>
<feature type="region of interest" description="Disordered" evidence="9">
    <location>
        <begin position="914"/>
        <end position="942"/>
    </location>
</feature>
<proteinExistence type="inferred from homology"/>
<dbReference type="SMART" id="SM00926">
    <property type="entry name" value="Molybdop_Fe4S4"/>
    <property type="match status" value="1"/>
</dbReference>
<keyword evidence="12" id="KW-1185">Reference proteome</keyword>
<comment type="caution">
    <text evidence="11">The sequence shown here is derived from an EMBL/GenBank/DDBJ whole genome shotgun (WGS) entry which is preliminary data.</text>
</comment>
<evidence type="ECO:0000256" key="7">
    <source>
        <dbReference type="ARBA" id="ARBA00023004"/>
    </source>
</evidence>
<dbReference type="PANTHER" id="PTHR43598:SF5">
    <property type="entry name" value="DMSO REDUCTASE CHAIN A"/>
    <property type="match status" value="1"/>
</dbReference>
<evidence type="ECO:0000256" key="6">
    <source>
        <dbReference type="ARBA" id="ARBA00023002"/>
    </source>
</evidence>
<dbReference type="SUPFAM" id="SSF50692">
    <property type="entry name" value="ADC-like"/>
    <property type="match status" value="1"/>
</dbReference>
<dbReference type="EMBL" id="JASNJE010000015">
    <property type="protein sequence ID" value="MDK3074055.1"/>
    <property type="molecule type" value="Genomic_DNA"/>
</dbReference>
<keyword evidence="4" id="KW-0004">4Fe-4S</keyword>
<evidence type="ECO:0000256" key="4">
    <source>
        <dbReference type="ARBA" id="ARBA00022485"/>
    </source>
</evidence>
<evidence type="ECO:0000256" key="5">
    <source>
        <dbReference type="ARBA" id="ARBA00022723"/>
    </source>
</evidence>
<dbReference type="InterPro" id="IPR006656">
    <property type="entry name" value="Mopterin_OxRdtase"/>
</dbReference>
<accession>A0ABT7FG81</accession>
<evidence type="ECO:0000256" key="9">
    <source>
        <dbReference type="SAM" id="MobiDB-lite"/>
    </source>
</evidence>
<dbReference type="Gene3D" id="2.20.25.90">
    <property type="entry name" value="ADC-like domains"/>
    <property type="match status" value="1"/>
</dbReference>
<comment type="cofactor">
    <cofactor evidence="1">
        <name>[4Fe-4S] cluster</name>
        <dbReference type="ChEBI" id="CHEBI:49883"/>
    </cofactor>
</comment>
<keyword evidence="8" id="KW-0411">Iron-sulfur</keyword>
<dbReference type="PANTHER" id="PTHR43598">
    <property type="entry name" value="TUNGSTEN-CONTAINING FORMYLMETHANOFURAN DEHYDROGENASE 2 SUBUNIT B"/>
    <property type="match status" value="1"/>
</dbReference>
<dbReference type="SUPFAM" id="SSF53706">
    <property type="entry name" value="Formate dehydrogenase/DMSO reductase, domains 1-3"/>
    <property type="match status" value="1"/>
</dbReference>
<dbReference type="Gene3D" id="3.40.50.740">
    <property type="match status" value="2"/>
</dbReference>
<sequence length="942" mass="103936">MAHRQPQLDLSPPVSDEVRKTTCYMCACRCGINVHMKDGKVAYIEGNRDHPVNKGVLCAKGSAGIMQHNAPSRLRAPLKRVGPRGSGEFEEITWDEALQIATGWLAPIRKTNPEKLAFFTGRDQSQSFTSFWAQNFGTPNYAAHGGFCSVNMAAAGIYTMGGAFWEFGQPDWDHTKLFLLFGVAEDHDSNPIKMGIGKIKARGARIIGVNPIRTGYNAVADDWVGITPGTDGLFILALVHELMKAGKIDLDYLARYTNAPCLVIEAPGSDRHGLLLRDEAGKELVIDTATGDLAPFDAPGICPDLSGSFVLNGQTCRTVMHRMAETYLDPQFSADAVAERCGIPATKIRAVAAEIARIAFDEAVEIQQEWTDFRGERHATMKGRPVSFHAMRGISAHANGFQTCRALHVLQILLGTVEVPGGFRFKPPYPKPATAHPKPHAGMNPCAPLNGPHLGFVQGPEDLALKDDGTPARIDKAFTWENPMSAHGLMHMVISNAHAGDPYKIDTLFLYMANMSWNSSMNTGGVMKMLTDTDENGDYLIPRIIYSDAYSSEMVAYADLVLPDTTYLERHDCISLLDRPICEADTAADAIRWPVADPDRDVRGFQSVLCDLGARLGLPGFTNEDGSAKYADYADYMVNHERRKGIGPLAGWRAGDAADAPEGSGRGESRPDQLQRYIDNGGFWIKHVPEPARYYKPWNSAYQDWAVETGFYDSPSPYLFQLYVEPLRRFQLAAEGHGDRQPPDRLRARIKAAMDPLPIWQDTDQTGNDGFTVHALTQRPMAMYHSWGTQNAWLRQIHGHNPLYVPTKLMREHGLTDGDWARVTSPHGAITVPVMEMAALNDNTVWTWNAIGKRKGAWALETDAPEATRGFLLNHLIHELLPERGDGQRWANSDPITGQAAWFDLKVRLEKTTAPAESQPAFAPMRSPVGTGPETLAWKTAR</sequence>
<comment type="subcellular location">
    <subcellularLocation>
        <location evidence="2">Cell envelope</location>
    </subcellularLocation>
</comment>
<evidence type="ECO:0000256" key="8">
    <source>
        <dbReference type="ARBA" id="ARBA00023014"/>
    </source>
</evidence>
<dbReference type="Gene3D" id="2.40.40.20">
    <property type="match status" value="1"/>
</dbReference>
<protein>
    <submittedName>
        <fullName evidence="11">Molybdopterin oxidoreductase family protein</fullName>
    </submittedName>
</protein>
<dbReference type="CDD" id="cd02783">
    <property type="entry name" value="MopB_CT_2"/>
    <property type="match status" value="1"/>
</dbReference>
<evidence type="ECO:0000256" key="2">
    <source>
        <dbReference type="ARBA" id="ARBA00004196"/>
    </source>
</evidence>
<gene>
    <name evidence="11" type="ORF">QO034_13115</name>
</gene>
<dbReference type="Proteomes" id="UP001227126">
    <property type="component" value="Unassembled WGS sequence"/>
</dbReference>
<comment type="similarity">
    <text evidence="3">Belongs to the prokaryotic molybdopterin-containing oxidoreductase family.</text>
</comment>
<dbReference type="InterPro" id="IPR006657">
    <property type="entry name" value="MoPterin_dinucl-bd_dom"/>
</dbReference>
<evidence type="ECO:0000256" key="3">
    <source>
        <dbReference type="ARBA" id="ARBA00010312"/>
    </source>
</evidence>
<evidence type="ECO:0000313" key="12">
    <source>
        <dbReference type="Proteomes" id="UP001227126"/>
    </source>
</evidence>
<feature type="domain" description="4Fe-4S Mo/W bis-MGD-type" evidence="10">
    <location>
        <begin position="16"/>
        <end position="72"/>
    </location>
</feature>
<dbReference type="InterPro" id="IPR009010">
    <property type="entry name" value="Asp_de-COase-like_dom_sf"/>
</dbReference>
<reference evidence="11 12" key="1">
    <citation type="submission" date="2023-05" db="EMBL/GenBank/DDBJ databases">
        <title>Sedimentitalea sp. nov. JM2-8.</title>
        <authorList>
            <person name="Huang J."/>
        </authorList>
    </citation>
    <scope>NUCLEOTIDE SEQUENCE [LARGE SCALE GENOMIC DNA]</scope>
    <source>
        <strain evidence="11 12">JM2-8</strain>
    </source>
</reference>
<name>A0ABT7FG81_9RHOB</name>
<dbReference type="Pfam" id="PF04879">
    <property type="entry name" value="Molybdop_Fe4S4"/>
    <property type="match status" value="1"/>
</dbReference>